<dbReference type="STRING" id="118060.ATZ35_16480"/>
<dbReference type="RefSeq" id="WP_208928213.1">
    <property type="nucleotide sequence ID" value="NZ_CP013655.1"/>
</dbReference>
<proteinExistence type="predicted"/>
<protein>
    <submittedName>
        <fullName evidence="1">Uncharacterized protein</fullName>
    </submittedName>
</protein>
<dbReference type="AlphaFoldDB" id="A0A0U2VWL1"/>
<evidence type="ECO:0000313" key="1">
    <source>
        <dbReference type="EMBL" id="ALS38687.1"/>
    </source>
</evidence>
<accession>A0A0U2VWL1</accession>
<reference evidence="2" key="1">
    <citation type="submission" date="2015-12" db="EMBL/GenBank/DDBJ databases">
        <authorList>
            <person name="Lauer A."/>
            <person name="Humrighouse B."/>
            <person name="Loparev V."/>
            <person name="Shewmaker P.L."/>
            <person name="Whitney A.M."/>
            <person name="McLaughlin R.W."/>
        </authorList>
    </citation>
    <scope>NUCLEOTIDE SEQUENCE [LARGE SCALE GENOMIC DNA]</scope>
    <source>
        <strain evidence="2">LMG 26678</strain>
    </source>
</reference>
<keyword evidence="2" id="KW-1185">Reference proteome</keyword>
<organism evidence="1 2">
    <name type="scientific">Enterococcus rotai</name>
    <dbReference type="NCBI Taxonomy" id="118060"/>
    <lineage>
        <taxon>Bacteria</taxon>
        <taxon>Bacillati</taxon>
        <taxon>Bacillota</taxon>
        <taxon>Bacilli</taxon>
        <taxon>Lactobacillales</taxon>
        <taxon>Enterococcaceae</taxon>
        <taxon>Enterococcus</taxon>
    </lineage>
</organism>
<dbReference type="EMBL" id="CP013655">
    <property type="protein sequence ID" value="ALS38687.1"/>
    <property type="molecule type" value="Genomic_DNA"/>
</dbReference>
<dbReference type="Proteomes" id="UP000067523">
    <property type="component" value="Chromosome"/>
</dbReference>
<name>A0A0U2VWL1_9ENTE</name>
<sequence>MTTPTNNLASFLSSVNVSNEITTPTQQLILKTDSLELARQVEGQLKKNTARELILSDGMQKVSSISLQAAELSMQNPEASSRLRYLADYFTYLTAQDLL</sequence>
<gene>
    <name evidence="1" type="ORF">ATZ35_16480</name>
</gene>
<dbReference type="KEGG" id="erx:ATZ35_16480"/>
<evidence type="ECO:0000313" key="2">
    <source>
        <dbReference type="Proteomes" id="UP000067523"/>
    </source>
</evidence>